<dbReference type="Proteomes" id="UP000095488">
    <property type="component" value="Unassembled WGS sequence"/>
</dbReference>
<dbReference type="EMBL" id="CYZR01000009">
    <property type="protein sequence ID" value="CUO20561.1"/>
    <property type="molecule type" value="Genomic_DNA"/>
</dbReference>
<feature type="transmembrane region" description="Helical" evidence="8">
    <location>
        <begin position="314"/>
        <end position="345"/>
    </location>
</feature>
<dbReference type="InterPro" id="IPR002549">
    <property type="entry name" value="AI-2E-like"/>
</dbReference>
<feature type="transmembrane region" description="Helical" evidence="8">
    <location>
        <begin position="267"/>
        <end position="294"/>
    </location>
</feature>
<gene>
    <name evidence="9" type="primary">yhhT_3</name>
    <name evidence="9" type="ORF">ERS852473_02198</name>
</gene>
<accession>A0ABM9USG9</accession>
<dbReference type="RefSeq" id="WP_055260183.1">
    <property type="nucleotide sequence ID" value="NZ_CABIXL010000009.1"/>
</dbReference>
<feature type="transmembrane region" description="Helical" evidence="8">
    <location>
        <begin position="12"/>
        <end position="32"/>
    </location>
</feature>
<comment type="caution">
    <text evidence="9">The sequence shown here is derived from an EMBL/GenBank/DDBJ whole genome shotgun (WGS) entry which is preliminary data.</text>
</comment>
<feature type="transmembrane region" description="Helical" evidence="8">
    <location>
        <begin position="74"/>
        <end position="96"/>
    </location>
</feature>
<keyword evidence="6 8" id="KW-1133">Transmembrane helix</keyword>
<sequence length="364" mass="40977">MKNIFTSNKTYIKLFFVIIASYVCISIIQNIFSNESIFQTIYKIIAPFLFAFIIAYILNPIVNLFNKKLKINRYLSIAITYVLFLSVIAIILMILIPKIYTSSIEVIHNIPNIENYFRNMFGYGNSQHNSYSNILISVKNNLPTLSSKLNSISGVLISGAISFTSSLIHLLFGFLISIYVLIDKDRFLTFSKKLTFIILGKRFGREAIYFVKTVHYMIGSYIGIKAIDSAIIAGMAFVGLSLLGSHYVLLITAIVGVANMIPYFGPFIGMVSGALINLFFDPVQAIIIFLYILALQQFDGWFLEPKLIGNRLGLRPFLVILGVIVGGSLYGPIGMLLGSPIMAVIKIYTIRFLNKFKYKYEDEI</sequence>
<keyword evidence="4" id="KW-1003">Cell membrane</keyword>
<comment type="similarity">
    <text evidence="2">Belongs to the autoinducer-2 exporter (AI-2E) (TC 2.A.86) family.</text>
</comment>
<feature type="transmembrane region" description="Helical" evidence="8">
    <location>
        <begin position="155"/>
        <end position="182"/>
    </location>
</feature>
<evidence type="ECO:0000256" key="5">
    <source>
        <dbReference type="ARBA" id="ARBA00022692"/>
    </source>
</evidence>
<reference evidence="9 10" key="1">
    <citation type="submission" date="2015-09" db="EMBL/GenBank/DDBJ databases">
        <authorList>
            <consortium name="Pathogen Informatics"/>
        </authorList>
    </citation>
    <scope>NUCLEOTIDE SEQUENCE [LARGE SCALE GENOMIC DNA]</scope>
    <source>
        <strain evidence="9 10">2789STDY5834858</strain>
    </source>
</reference>
<evidence type="ECO:0000256" key="7">
    <source>
        <dbReference type="ARBA" id="ARBA00023136"/>
    </source>
</evidence>
<evidence type="ECO:0000256" key="8">
    <source>
        <dbReference type="SAM" id="Phobius"/>
    </source>
</evidence>
<organism evidence="9 10">
    <name type="scientific">Sarcina ventriculi</name>
    <name type="common">Clostridium ventriculi</name>
    <dbReference type="NCBI Taxonomy" id="1267"/>
    <lineage>
        <taxon>Bacteria</taxon>
        <taxon>Bacillati</taxon>
        <taxon>Bacillota</taxon>
        <taxon>Clostridia</taxon>
        <taxon>Eubacteriales</taxon>
        <taxon>Clostridiaceae</taxon>
        <taxon>Sarcina</taxon>
    </lineage>
</organism>
<evidence type="ECO:0000313" key="10">
    <source>
        <dbReference type="Proteomes" id="UP000095488"/>
    </source>
</evidence>
<evidence type="ECO:0000313" key="9">
    <source>
        <dbReference type="EMBL" id="CUO20561.1"/>
    </source>
</evidence>
<comment type="subcellular location">
    <subcellularLocation>
        <location evidence="1">Cell membrane</location>
        <topology evidence="1">Multi-pass membrane protein</topology>
    </subcellularLocation>
</comment>
<feature type="transmembrane region" description="Helical" evidence="8">
    <location>
        <begin position="44"/>
        <end position="62"/>
    </location>
</feature>
<keyword evidence="7 8" id="KW-0472">Membrane</keyword>
<evidence type="ECO:0000256" key="2">
    <source>
        <dbReference type="ARBA" id="ARBA00009773"/>
    </source>
</evidence>
<evidence type="ECO:0000256" key="6">
    <source>
        <dbReference type="ARBA" id="ARBA00022989"/>
    </source>
</evidence>
<name>A0ABM9USG9_SARVE</name>
<protein>
    <submittedName>
        <fullName evidence="9">Pheromone autoinducer 2 transporter</fullName>
    </submittedName>
</protein>
<dbReference type="PANTHER" id="PTHR21716">
    <property type="entry name" value="TRANSMEMBRANE PROTEIN"/>
    <property type="match status" value="1"/>
</dbReference>
<keyword evidence="3" id="KW-0813">Transport</keyword>
<keyword evidence="5 8" id="KW-0812">Transmembrane</keyword>
<proteinExistence type="inferred from homology"/>
<keyword evidence="10" id="KW-1185">Reference proteome</keyword>
<dbReference type="Pfam" id="PF01594">
    <property type="entry name" value="AI-2E_transport"/>
    <property type="match status" value="1"/>
</dbReference>
<evidence type="ECO:0000256" key="1">
    <source>
        <dbReference type="ARBA" id="ARBA00004651"/>
    </source>
</evidence>
<evidence type="ECO:0000256" key="4">
    <source>
        <dbReference type="ARBA" id="ARBA00022475"/>
    </source>
</evidence>
<evidence type="ECO:0000256" key="3">
    <source>
        <dbReference type="ARBA" id="ARBA00022448"/>
    </source>
</evidence>
<dbReference type="PANTHER" id="PTHR21716:SF53">
    <property type="entry name" value="PERMEASE PERM-RELATED"/>
    <property type="match status" value="1"/>
</dbReference>